<dbReference type="Proteomes" id="UP000239724">
    <property type="component" value="Unassembled WGS sequence"/>
</dbReference>
<accession>A0A2S6N7K7</accession>
<reference evidence="1 2" key="1">
    <citation type="journal article" date="2018" name="Arch. Microbiol.">
        <title>New insights into the metabolic potential of the phototrophic purple bacterium Rhodopila globiformis DSM 161(T) from its draft genome sequence and evidence for a vanadium-dependent nitrogenase.</title>
        <authorList>
            <person name="Imhoff J.F."/>
            <person name="Rahn T."/>
            <person name="Kunzel S."/>
            <person name="Neulinger S.C."/>
        </authorList>
    </citation>
    <scope>NUCLEOTIDE SEQUENCE [LARGE SCALE GENOMIC DNA]</scope>
    <source>
        <strain evidence="1 2">DSM 161</strain>
    </source>
</reference>
<protein>
    <submittedName>
        <fullName evidence="1">Uncharacterized protein</fullName>
    </submittedName>
</protein>
<dbReference type="AlphaFoldDB" id="A0A2S6N7K7"/>
<proteinExistence type="predicted"/>
<gene>
    <name evidence="1" type="ORF">CCS01_18875</name>
</gene>
<dbReference type="EMBL" id="NHRY01000208">
    <property type="protein sequence ID" value="PPQ30577.1"/>
    <property type="molecule type" value="Genomic_DNA"/>
</dbReference>
<evidence type="ECO:0000313" key="2">
    <source>
        <dbReference type="Proteomes" id="UP000239724"/>
    </source>
</evidence>
<evidence type="ECO:0000313" key="1">
    <source>
        <dbReference type="EMBL" id="PPQ30577.1"/>
    </source>
</evidence>
<keyword evidence="2" id="KW-1185">Reference proteome</keyword>
<sequence length="152" mass="15963">MALPIMPDLAQIPAPLAQLLASPDFSNRLGTPAALAVQDSAKAELDRLAPFSAPVSAGVLTLWIAPIMASVANPRSPEAFQPWFAALQMAVAYIPAAAFNESTQRIALQTFKMFPTAADVCEVVADASRSIVDRVEALKAIINAKPRGGAHA</sequence>
<name>A0A2S6N7K7_RHOGL</name>
<comment type="caution">
    <text evidence="1">The sequence shown here is derived from an EMBL/GenBank/DDBJ whole genome shotgun (WGS) entry which is preliminary data.</text>
</comment>
<organism evidence="1 2">
    <name type="scientific">Rhodopila globiformis</name>
    <name type="common">Rhodopseudomonas globiformis</name>
    <dbReference type="NCBI Taxonomy" id="1071"/>
    <lineage>
        <taxon>Bacteria</taxon>
        <taxon>Pseudomonadati</taxon>
        <taxon>Pseudomonadota</taxon>
        <taxon>Alphaproteobacteria</taxon>
        <taxon>Acetobacterales</taxon>
        <taxon>Acetobacteraceae</taxon>
        <taxon>Rhodopila</taxon>
    </lineage>
</organism>